<feature type="transmembrane region" description="Helical" evidence="5">
    <location>
        <begin position="555"/>
        <end position="573"/>
    </location>
</feature>
<evidence type="ECO:0000313" key="8">
    <source>
        <dbReference type="Proteomes" id="UP000813444"/>
    </source>
</evidence>
<evidence type="ECO:0000313" key="7">
    <source>
        <dbReference type="EMBL" id="KAH7303218.1"/>
    </source>
</evidence>
<accession>A0A8K0SG47</accession>
<feature type="transmembrane region" description="Helical" evidence="5">
    <location>
        <begin position="146"/>
        <end position="165"/>
    </location>
</feature>
<dbReference type="GO" id="GO:0022857">
    <property type="term" value="F:transmembrane transporter activity"/>
    <property type="evidence" value="ECO:0007669"/>
    <property type="project" value="InterPro"/>
</dbReference>
<dbReference type="SUPFAM" id="SSF103473">
    <property type="entry name" value="MFS general substrate transporter"/>
    <property type="match status" value="2"/>
</dbReference>
<dbReference type="Proteomes" id="UP000813444">
    <property type="component" value="Unassembled WGS sequence"/>
</dbReference>
<dbReference type="Pfam" id="PF07690">
    <property type="entry name" value="MFS_1"/>
    <property type="match status" value="1"/>
</dbReference>
<feature type="non-terminal residue" evidence="7">
    <location>
        <position position="1"/>
    </location>
</feature>
<protein>
    <submittedName>
        <fullName evidence="7">Major facilitator superfamily domain-containing protein</fullName>
    </submittedName>
</protein>
<feature type="transmembrane region" description="Helical" evidence="5">
    <location>
        <begin position="392"/>
        <end position="411"/>
    </location>
</feature>
<keyword evidence="8" id="KW-1185">Reference proteome</keyword>
<feature type="transmembrane region" description="Helical" evidence="5">
    <location>
        <begin position="418"/>
        <end position="437"/>
    </location>
</feature>
<feature type="transmembrane region" description="Helical" evidence="5">
    <location>
        <begin position="232"/>
        <end position="252"/>
    </location>
</feature>
<keyword evidence="3 5" id="KW-1133">Transmembrane helix</keyword>
<dbReference type="PROSITE" id="PS50850">
    <property type="entry name" value="MFS"/>
    <property type="match status" value="1"/>
</dbReference>
<gene>
    <name evidence="7" type="ORF">B0I35DRAFT_447021</name>
</gene>
<dbReference type="EMBL" id="JAGPNK010000037">
    <property type="protein sequence ID" value="KAH7303218.1"/>
    <property type="molecule type" value="Genomic_DNA"/>
</dbReference>
<feature type="domain" description="Major facilitator superfamily (MFS) profile" evidence="6">
    <location>
        <begin position="81"/>
        <end position="577"/>
    </location>
</feature>
<feature type="transmembrane region" description="Helical" evidence="5">
    <location>
        <begin position="204"/>
        <end position="226"/>
    </location>
</feature>
<feature type="transmembrane region" description="Helical" evidence="5">
    <location>
        <begin position="171"/>
        <end position="192"/>
    </location>
</feature>
<dbReference type="InterPro" id="IPR020846">
    <property type="entry name" value="MFS_dom"/>
</dbReference>
<organism evidence="7 8">
    <name type="scientific">Stachybotrys elegans</name>
    <dbReference type="NCBI Taxonomy" id="80388"/>
    <lineage>
        <taxon>Eukaryota</taxon>
        <taxon>Fungi</taxon>
        <taxon>Dikarya</taxon>
        <taxon>Ascomycota</taxon>
        <taxon>Pezizomycotina</taxon>
        <taxon>Sordariomycetes</taxon>
        <taxon>Hypocreomycetidae</taxon>
        <taxon>Hypocreales</taxon>
        <taxon>Stachybotryaceae</taxon>
        <taxon>Stachybotrys</taxon>
    </lineage>
</organism>
<dbReference type="OrthoDB" id="440553at2759"/>
<evidence type="ECO:0000259" key="6">
    <source>
        <dbReference type="PROSITE" id="PS50850"/>
    </source>
</evidence>
<sequence>MVATAYGRLQRQHLASNSCLFPLTRVRCTMETTKDDVHSSLTDTKLEQVKQDGERLSPAEGSAEDGEKVIEYIQGPRFLTISLLLAISWFLVAVELSIVTTALVGISEDIGGLQEASWMISSYLLGWVGVVTVFAKLSDIFGRKPIMLMCLVTFTIFSGACGAAQSITQLIILRAFQGAGGGGTFTMNLVFMSELVPPHKYPKFAAMIGIPGALAMGLGPIIGGAITSNTTWRWIFLINLPPGALCIIMTWLAVPNGFPYHGAARKPASTSTLFSRVDLLGSILLLLAAISLTAGFHEAESRFPWRSAYVITLITASGLLWIALIIWERKVSMASGTLEPVLPWRFLSERVLFGIIFGAALMGGPWTAAVFIFPSKFQILNGLSGLDAGVRFLPFTLAITMGTVTCSILNGKPKVPPIYCGLFGAMMQVVGYALLSTSAGAGQIPPQVYVYQVIAGLGTGAVYQTVVILVPIAAGPQDSAVGMGILMQFRIMGGAIVIAVSTSIFNAFVLPGLGELGIDDLQDIPALERSLSATESFDAAAEIHATLSEGYRRQFLLLCAFSALQVPAMLCLWKKKQIMIPSA</sequence>
<proteinExistence type="predicted"/>
<feature type="transmembrane region" description="Helical" evidence="5">
    <location>
        <begin position="449"/>
        <end position="470"/>
    </location>
</feature>
<evidence type="ECO:0000256" key="1">
    <source>
        <dbReference type="ARBA" id="ARBA00004141"/>
    </source>
</evidence>
<dbReference type="InterPro" id="IPR036259">
    <property type="entry name" value="MFS_trans_sf"/>
</dbReference>
<evidence type="ECO:0000256" key="3">
    <source>
        <dbReference type="ARBA" id="ARBA00022989"/>
    </source>
</evidence>
<keyword evidence="4 5" id="KW-0472">Membrane</keyword>
<feature type="transmembrane region" description="Helical" evidence="5">
    <location>
        <begin position="78"/>
        <end position="104"/>
    </location>
</feature>
<comment type="subcellular location">
    <subcellularLocation>
        <location evidence="1">Membrane</location>
        <topology evidence="1">Multi-pass membrane protein</topology>
    </subcellularLocation>
</comment>
<keyword evidence="2 5" id="KW-0812">Transmembrane</keyword>
<feature type="transmembrane region" description="Helical" evidence="5">
    <location>
        <begin position="491"/>
        <end position="513"/>
    </location>
</feature>
<dbReference type="PANTHER" id="PTHR23501">
    <property type="entry name" value="MAJOR FACILITATOR SUPERFAMILY"/>
    <property type="match status" value="1"/>
</dbReference>
<dbReference type="AlphaFoldDB" id="A0A8K0SG47"/>
<comment type="caution">
    <text evidence="7">The sequence shown here is derived from an EMBL/GenBank/DDBJ whole genome shotgun (WGS) entry which is preliminary data.</text>
</comment>
<feature type="transmembrane region" description="Helical" evidence="5">
    <location>
        <begin position="351"/>
        <end position="372"/>
    </location>
</feature>
<dbReference type="InterPro" id="IPR011701">
    <property type="entry name" value="MFS"/>
</dbReference>
<feature type="transmembrane region" description="Helical" evidence="5">
    <location>
        <begin position="116"/>
        <end position="134"/>
    </location>
</feature>
<dbReference type="GO" id="GO:0005886">
    <property type="term" value="C:plasma membrane"/>
    <property type="evidence" value="ECO:0007669"/>
    <property type="project" value="TreeGrafter"/>
</dbReference>
<feature type="transmembrane region" description="Helical" evidence="5">
    <location>
        <begin position="273"/>
        <end position="296"/>
    </location>
</feature>
<dbReference type="PANTHER" id="PTHR23501:SF43">
    <property type="entry name" value="MULTIDRUG TRANSPORTER, PUTATIVE (AFU_ORTHOLOGUE AFUA_6G03040)-RELATED"/>
    <property type="match status" value="1"/>
</dbReference>
<evidence type="ECO:0000256" key="4">
    <source>
        <dbReference type="ARBA" id="ARBA00023136"/>
    </source>
</evidence>
<name>A0A8K0SG47_9HYPO</name>
<evidence type="ECO:0000256" key="5">
    <source>
        <dbReference type="SAM" id="Phobius"/>
    </source>
</evidence>
<reference evidence="7" key="1">
    <citation type="journal article" date="2021" name="Nat. Commun.">
        <title>Genetic determinants of endophytism in the Arabidopsis root mycobiome.</title>
        <authorList>
            <person name="Mesny F."/>
            <person name="Miyauchi S."/>
            <person name="Thiergart T."/>
            <person name="Pickel B."/>
            <person name="Atanasova L."/>
            <person name="Karlsson M."/>
            <person name="Huettel B."/>
            <person name="Barry K.W."/>
            <person name="Haridas S."/>
            <person name="Chen C."/>
            <person name="Bauer D."/>
            <person name="Andreopoulos W."/>
            <person name="Pangilinan J."/>
            <person name="LaButti K."/>
            <person name="Riley R."/>
            <person name="Lipzen A."/>
            <person name="Clum A."/>
            <person name="Drula E."/>
            <person name="Henrissat B."/>
            <person name="Kohler A."/>
            <person name="Grigoriev I.V."/>
            <person name="Martin F.M."/>
            <person name="Hacquard S."/>
        </authorList>
    </citation>
    <scope>NUCLEOTIDE SEQUENCE</scope>
    <source>
        <strain evidence="7">MPI-CAGE-CH-0235</strain>
    </source>
</reference>
<feature type="transmembrane region" description="Helical" evidence="5">
    <location>
        <begin position="308"/>
        <end position="327"/>
    </location>
</feature>
<dbReference type="Gene3D" id="1.20.1250.20">
    <property type="entry name" value="MFS general substrate transporter like domains"/>
    <property type="match status" value="2"/>
</dbReference>
<evidence type="ECO:0000256" key="2">
    <source>
        <dbReference type="ARBA" id="ARBA00022692"/>
    </source>
</evidence>